<evidence type="ECO:0000256" key="4">
    <source>
        <dbReference type="ARBA" id="ARBA00022989"/>
    </source>
</evidence>
<protein>
    <submittedName>
        <fullName evidence="7">YqaE/Pmp3 family membrane protein</fullName>
    </submittedName>
</protein>
<sequence>MPKGLYIVLAIFGLAWIAMGVMDNWSGSTWIINLVLTFLFWLPGLIHALVVMKNYY</sequence>
<dbReference type="Proteomes" id="UP000290204">
    <property type="component" value="Unassembled WGS sequence"/>
</dbReference>
<comment type="caution">
    <text evidence="7">The sequence shown here is derived from an EMBL/GenBank/DDBJ whole genome shotgun (WGS) entry which is preliminary data.</text>
</comment>
<evidence type="ECO:0000313" key="8">
    <source>
        <dbReference type="Proteomes" id="UP000290204"/>
    </source>
</evidence>
<evidence type="ECO:0000256" key="6">
    <source>
        <dbReference type="SAM" id="Phobius"/>
    </source>
</evidence>
<name>A0A4Q1CFW0_9BACT</name>
<dbReference type="Pfam" id="PF01679">
    <property type="entry name" value="Pmp3"/>
    <property type="match status" value="1"/>
</dbReference>
<dbReference type="GO" id="GO:0016020">
    <property type="term" value="C:membrane"/>
    <property type="evidence" value="ECO:0007669"/>
    <property type="project" value="UniProtKB-SubCell"/>
</dbReference>
<proteinExistence type="inferred from homology"/>
<keyword evidence="3 6" id="KW-0812">Transmembrane</keyword>
<comment type="subcellular location">
    <subcellularLocation>
        <location evidence="1">Membrane</location>
    </subcellularLocation>
</comment>
<organism evidence="7 8">
    <name type="scientific">Lacibacter luteus</name>
    <dbReference type="NCBI Taxonomy" id="2508719"/>
    <lineage>
        <taxon>Bacteria</taxon>
        <taxon>Pseudomonadati</taxon>
        <taxon>Bacteroidota</taxon>
        <taxon>Chitinophagia</taxon>
        <taxon>Chitinophagales</taxon>
        <taxon>Chitinophagaceae</taxon>
        <taxon>Lacibacter</taxon>
    </lineage>
</organism>
<reference evidence="7 8" key="1">
    <citation type="submission" date="2019-01" db="EMBL/GenBank/DDBJ databases">
        <title>Lacibacter sp. strain TTM-7.</title>
        <authorList>
            <person name="Chen W.-M."/>
        </authorList>
    </citation>
    <scope>NUCLEOTIDE SEQUENCE [LARGE SCALE GENOMIC DNA]</scope>
    <source>
        <strain evidence="7 8">TTM-7</strain>
    </source>
</reference>
<dbReference type="InterPro" id="IPR000612">
    <property type="entry name" value="PMP3"/>
</dbReference>
<feature type="transmembrane region" description="Helical" evidence="6">
    <location>
        <begin position="30"/>
        <end position="52"/>
    </location>
</feature>
<accession>A0A4Q1CFW0</accession>
<evidence type="ECO:0000256" key="1">
    <source>
        <dbReference type="ARBA" id="ARBA00004370"/>
    </source>
</evidence>
<keyword evidence="4 6" id="KW-1133">Transmembrane helix</keyword>
<keyword evidence="8" id="KW-1185">Reference proteome</keyword>
<dbReference type="EMBL" id="SDHW01000006">
    <property type="protein sequence ID" value="RXK58593.1"/>
    <property type="molecule type" value="Genomic_DNA"/>
</dbReference>
<dbReference type="OrthoDB" id="2692128at2"/>
<keyword evidence="5 6" id="KW-0472">Membrane</keyword>
<gene>
    <name evidence="7" type="ORF">ESA94_17165</name>
</gene>
<evidence type="ECO:0000256" key="2">
    <source>
        <dbReference type="ARBA" id="ARBA00009530"/>
    </source>
</evidence>
<dbReference type="AlphaFoldDB" id="A0A4Q1CFW0"/>
<comment type="similarity">
    <text evidence="2">Belongs to the UPF0057 (PMP3) family.</text>
</comment>
<evidence type="ECO:0000256" key="3">
    <source>
        <dbReference type="ARBA" id="ARBA00022692"/>
    </source>
</evidence>
<evidence type="ECO:0000313" key="7">
    <source>
        <dbReference type="EMBL" id="RXK58593.1"/>
    </source>
</evidence>
<evidence type="ECO:0000256" key="5">
    <source>
        <dbReference type="ARBA" id="ARBA00023136"/>
    </source>
</evidence>